<dbReference type="Pfam" id="PF12826">
    <property type="entry name" value="HHH_2"/>
    <property type="match status" value="1"/>
</dbReference>
<dbReference type="SUPFAM" id="SSF47781">
    <property type="entry name" value="RuvA domain 2-like"/>
    <property type="match status" value="1"/>
</dbReference>
<dbReference type="PANTHER" id="PTHR31786:SF2">
    <property type="entry name" value="FANCONI ANEMIA CORE COMPLEX-ASSOCIATED PROTEIN 24"/>
    <property type="match status" value="1"/>
</dbReference>
<keyword evidence="1" id="KW-0227">DNA damage</keyword>
<dbReference type="PANTHER" id="PTHR31786">
    <property type="entry name" value="FANCONI ANEMIA CORE COMPLEX-ASSOCIATED PROTEIN 24"/>
    <property type="match status" value="1"/>
</dbReference>
<dbReference type="GO" id="GO:0003682">
    <property type="term" value="F:chromatin binding"/>
    <property type="evidence" value="ECO:0007669"/>
    <property type="project" value="TreeGrafter"/>
</dbReference>
<dbReference type="SMART" id="SM00278">
    <property type="entry name" value="HhH1"/>
    <property type="match status" value="2"/>
</dbReference>
<feature type="domain" description="Helix-hairpin-helix DNA-binding motif class 1" evidence="3">
    <location>
        <begin position="192"/>
        <end position="211"/>
    </location>
</feature>
<evidence type="ECO:0000256" key="1">
    <source>
        <dbReference type="ARBA" id="ARBA00022763"/>
    </source>
</evidence>
<dbReference type="GO" id="GO:0036297">
    <property type="term" value="P:interstrand cross-link repair"/>
    <property type="evidence" value="ECO:0007669"/>
    <property type="project" value="InterPro"/>
</dbReference>
<accession>A0A507F5Q7</accession>
<protein>
    <recommendedName>
        <fullName evidence="3">Helix-hairpin-helix DNA-binding motif class 1 domain-containing protein</fullName>
    </recommendedName>
</protein>
<organism evidence="4 5">
    <name type="scientific">Chytriomyces confervae</name>
    <dbReference type="NCBI Taxonomy" id="246404"/>
    <lineage>
        <taxon>Eukaryota</taxon>
        <taxon>Fungi</taxon>
        <taxon>Fungi incertae sedis</taxon>
        <taxon>Chytridiomycota</taxon>
        <taxon>Chytridiomycota incertae sedis</taxon>
        <taxon>Chytridiomycetes</taxon>
        <taxon>Chytridiales</taxon>
        <taxon>Chytriomycetaceae</taxon>
        <taxon>Chytriomyces</taxon>
    </lineage>
</organism>
<dbReference type="STRING" id="246404.A0A507F5Q7"/>
<dbReference type="Gene3D" id="3.40.50.10130">
    <property type="match status" value="1"/>
</dbReference>
<dbReference type="Proteomes" id="UP000320333">
    <property type="component" value="Unassembled WGS sequence"/>
</dbReference>
<dbReference type="InterPro" id="IPR003583">
    <property type="entry name" value="Hlx-hairpin-Hlx_DNA-bd_motif"/>
</dbReference>
<comment type="caution">
    <text evidence="4">The sequence shown here is derived from an EMBL/GenBank/DDBJ whole genome shotgun (WGS) entry which is preliminary data.</text>
</comment>
<dbReference type="EMBL" id="QEAP01000249">
    <property type="protein sequence ID" value="TPX71583.1"/>
    <property type="molecule type" value="Genomic_DNA"/>
</dbReference>
<keyword evidence="2" id="KW-0234">DNA repair</keyword>
<dbReference type="InterPro" id="IPR010994">
    <property type="entry name" value="RuvA_2-like"/>
</dbReference>
<dbReference type="GO" id="GO:0043240">
    <property type="term" value="C:Fanconi anaemia nuclear complex"/>
    <property type="evidence" value="ECO:0007669"/>
    <property type="project" value="InterPro"/>
</dbReference>
<sequence>MIYTCHLATSQRDSALSKALAQLPADLAVRIVYTDATTNNLIHCTPYPGTGVCLIPAADVASKPADDESFVSLYCALMDKTNAIVLVETREGKLWAEFTRFQAVGGLEFGLKVVPVDSTEHGARMIARMIHQETRPSKPTALVGAASGKTENQNTLQIKSVCGIPGIGEQKARDLLNEFSTLRGLGDASEAAIAERVKGMGRVQAKKVVAFFENEKSLHFLA</sequence>
<evidence type="ECO:0000256" key="2">
    <source>
        <dbReference type="ARBA" id="ARBA00023204"/>
    </source>
</evidence>
<dbReference type="GO" id="GO:0003677">
    <property type="term" value="F:DNA binding"/>
    <property type="evidence" value="ECO:0007669"/>
    <property type="project" value="InterPro"/>
</dbReference>
<keyword evidence="5" id="KW-1185">Reference proteome</keyword>
<proteinExistence type="predicted"/>
<feature type="domain" description="Helix-hairpin-helix DNA-binding motif class 1" evidence="3">
    <location>
        <begin position="159"/>
        <end position="178"/>
    </location>
</feature>
<dbReference type="Gene3D" id="1.10.150.20">
    <property type="entry name" value="5' to 3' exonuclease, C-terminal subdomain"/>
    <property type="match status" value="1"/>
</dbReference>
<reference evidence="4 5" key="1">
    <citation type="journal article" date="2019" name="Sci. Rep.">
        <title>Comparative genomics of chytrid fungi reveal insights into the obligate biotrophic and pathogenic lifestyle of Synchytrium endobioticum.</title>
        <authorList>
            <person name="van de Vossenberg B.T.L.H."/>
            <person name="Warris S."/>
            <person name="Nguyen H.D.T."/>
            <person name="van Gent-Pelzer M.P.E."/>
            <person name="Joly D.L."/>
            <person name="van de Geest H.C."/>
            <person name="Bonants P.J.M."/>
            <person name="Smith D.S."/>
            <person name="Levesque C.A."/>
            <person name="van der Lee T.A.J."/>
        </authorList>
    </citation>
    <scope>NUCLEOTIDE SEQUENCE [LARGE SCALE GENOMIC DNA]</scope>
    <source>
        <strain evidence="4 5">CBS 675.73</strain>
    </source>
</reference>
<name>A0A507F5Q7_9FUNG</name>
<dbReference type="AlphaFoldDB" id="A0A507F5Q7"/>
<evidence type="ECO:0000313" key="4">
    <source>
        <dbReference type="EMBL" id="TPX71583.1"/>
    </source>
</evidence>
<dbReference type="InterPro" id="IPR026985">
    <property type="entry name" value="FAAP24"/>
</dbReference>
<evidence type="ECO:0000313" key="5">
    <source>
        <dbReference type="Proteomes" id="UP000320333"/>
    </source>
</evidence>
<dbReference type="OrthoDB" id="5975714at2759"/>
<dbReference type="InterPro" id="IPR041663">
    <property type="entry name" value="DisA/LigA_HHH"/>
</dbReference>
<gene>
    <name evidence="4" type="ORF">CcCBS67573_g06145</name>
</gene>
<evidence type="ECO:0000259" key="3">
    <source>
        <dbReference type="SMART" id="SM00278"/>
    </source>
</evidence>